<dbReference type="RefSeq" id="WP_008289907.1">
    <property type="nucleotide sequence ID" value="NZ_GG657883.1"/>
</dbReference>
<name>C0N1T3_9GAMM</name>
<evidence type="ECO:0000256" key="4">
    <source>
        <dbReference type="ARBA" id="ARBA00022598"/>
    </source>
</evidence>
<keyword evidence="2 13" id="KW-0963">Cytoplasm</keyword>
<dbReference type="InterPro" id="IPR012676">
    <property type="entry name" value="TGS-like"/>
</dbReference>
<keyword evidence="11 13" id="KW-0030">Aminoacyl-tRNA synthetase</keyword>
<feature type="binding site" evidence="13">
    <location>
        <position position="522"/>
    </location>
    <ligand>
        <name>Zn(2+)</name>
        <dbReference type="ChEBI" id="CHEBI:29105"/>
        <note>catalytic</note>
    </ligand>
</feature>
<evidence type="ECO:0000256" key="9">
    <source>
        <dbReference type="ARBA" id="ARBA00022884"/>
    </source>
</evidence>
<dbReference type="InterPro" id="IPR036621">
    <property type="entry name" value="Anticodon-bd_dom_sf"/>
</dbReference>
<dbReference type="HAMAP" id="MF_00184">
    <property type="entry name" value="Thr_tRNA_synth"/>
    <property type="match status" value="1"/>
</dbReference>
<proteinExistence type="inferred from homology"/>
<dbReference type="InterPro" id="IPR012675">
    <property type="entry name" value="Beta-grasp_dom_sf"/>
</dbReference>
<comment type="subunit">
    <text evidence="13">Homodimer.</text>
</comment>
<keyword evidence="5 13" id="KW-0479">Metal-binding</keyword>
<dbReference type="InterPro" id="IPR045864">
    <property type="entry name" value="aa-tRNA-synth_II/BPL/LPL"/>
</dbReference>
<dbReference type="GO" id="GO:0046872">
    <property type="term" value="F:metal ion binding"/>
    <property type="evidence" value="ECO:0007669"/>
    <property type="project" value="UniProtKB-KW"/>
</dbReference>
<dbReference type="FunFam" id="3.40.50.800:FF:000001">
    <property type="entry name" value="Threonine--tRNA ligase"/>
    <property type="match status" value="1"/>
</dbReference>
<dbReference type="InterPro" id="IPR004095">
    <property type="entry name" value="TGS"/>
</dbReference>
<feature type="binding site" evidence="13">
    <location>
        <position position="345"/>
    </location>
    <ligand>
        <name>Zn(2+)</name>
        <dbReference type="ChEBI" id="CHEBI:29105"/>
        <note>catalytic</note>
    </ligand>
</feature>
<dbReference type="AlphaFoldDB" id="C0N1T3"/>
<evidence type="ECO:0000256" key="13">
    <source>
        <dbReference type="HAMAP-Rule" id="MF_00184"/>
    </source>
</evidence>
<accession>C0N1T3</accession>
<dbReference type="InterPro" id="IPR006195">
    <property type="entry name" value="aa-tRNA-synth_II"/>
</dbReference>
<dbReference type="Pfam" id="PF00587">
    <property type="entry name" value="tRNA-synt_2b"/>
    <property type="match status" value="1"/>
</dbReference>
<dbReference type="OrthoDB" id="9802304at2"/>
<dbReference type="GO" id="GO:0000049">
    <property type="term" value="F:tRNA binding"/>
    <property type="evidence" value="ECO:0007669"/>
    <property type="project" value="UniProtKB-KW"/>
</dbReference>
<dbReference type="Pfam" id="PF07973">
    <property type="entry name" value="tRNA_SAD"/>
    <property type="match status" value="1"/>
</dbReference>
<dbReference type="InterPro" id="IPR018163">
    <property type="entry name" value="Thr/Ala-tRNA-synth_IIc_edit"/>
</dbReference>
<dbReference type="InterPro" id="IPR004154">
    <property type="entry name" value="Anticodon-bd"/>
</dbReference>
<dbReference type="PROSITE" id="PS50862">
    <property type="entry name" value="AA_TRNA_LIGASE_II"/>
    <property type="match status" value="1"/>
</dbReference>
<dbReference type="SUPFAM" id="SSF55681">
    <property type="entry name" value="Class II aaRS and biotin synthetases"/>
    <property type="match status" value="1"/>
</dbReference>
<evidence type="ECO:0000256" key="3">
    <source>
        <dbReference type="ARBA" id="ARBA00022555"/>
    </source>
</evidence>
<dbReference type="Pfam" id="PF03129">
    <property type="entry name" value="HGTP_anticodon"/>
    <property type="match status" value="1"/>
</dbReference>
<keyword evidence="6 13" id="KW-0547">Nucleotide-binding</keyword>
<dbReference type="EMBL" id="GG657883">
    <property type="protein sequence ID" value="EEF81127.1"/>
    <property type="molecule type" value="Genomic_DNA"/>
</dbReference>
<reference evidence="16 17" key="1">
    <citation type="journal article" date="2011" name="J. Bacteriol.">
        <title>Draft genome sequence of the chemolithoheterotrophic, halophilic methylotroph Methylophaga thiooxydans DMS010.</title>
        <authorList>
            <person name="Boden R."/>
            <person name="Ferriera S."/>
            <person name="Johnson J."/>
            <person name="Kelly D.P."/>
            <person name="Murrell J.C."/>
            <person name="Schafer H."/>
        </authorList>
    </citation>
    <scope>NUCLEOTIDE SEQUENCE [LARGE SCALE GENOMIC DNA]</scope>
    <source>
        <strain evidence="16 17">DMS010</strain>
    </source>
</reference>
<keyword evidence="3 13" id="KW-0820">tRNA-binding</keyword>
<evidence type="ECO:0000256" key="5">
    <source>
        <dbReference type="ARBA" id="ARBA00022723"/>
    </source>
</evidence>
<gene>
    <name evidence="16" type="primary">thrS_2</name>
    <name evidence="13" type="synonym">thrS</name>
    <name evidence="16" type="ORF">MDMS009_119</name>
</gene>
<dbReference type="FunFam" id="3.10.20.30:FF:000005">
    <property type="entry name" value="Threonine--tRNA ligase"/>
    <property type="match status" value="1"/>
</dbReference>
<keyword evidence="7 13" id="KW-0862">Zinc</keyword>
<keyword evidence="8 13" id="KW-0067">ATP-binding</keyword>
<dbReference type="InterPro" id="IPR012947">
    <property type="entry name" value="tRNA_SAD"/>
</dbReference>
<feature type="domain" description="Aminoacyl-transfer RNA synthetases class-II family profile" evidence="14">
    <location>
        <begin position="253"/>
        <end position="545"/>
    </location>
</feature>
<evidence type="ECO:0000313" key="16">
    <source>
        <dbReference type="EMBL" id="EEF81127.1"/>
    </source>
</evidence>
<dbReference type="SUPFAM" id="SSF52954">
    <property type="entry name" value="Class II aaRS ABD-related"/>
    <property type="match status" value="1"/>
</dbReference>
<dbReference type="Pfam" id="PF02824">
    <property type="entry name" value="TGS"/>
    <property type="match status" value="1"/>
</dbReference>
<evidence type="ECO:0000256" key="6">
    <source>
        <dbReference type="ARBA" id="ARBA00022741"/>
    </source>
</evidence>
<dbReference type="Gene3D" id="3.30.930.10">
    <property type="entry name" value="Bira Bifunctional Protein, Domain 2"/>
    <property type="match status" value="1"/>
</dbReference>
<dbReference type="GO" id="GO:0006435">
    <property type="term" value="P:threonyl-tRNA aminoacylation"/>
    <property type="evidence" value="ECO:0007669"/>
    <property type="project" value="UniProtKB-UniRule"/>
</dbReference>
<comment type="cofactor">
    <cofactor evidence="13">
        <name>Zn(2+)</name>
        <dbReference type="ChEBI" id="CHEBI:29105"/>
    </cofactor>
    <text evidence="13">Binds 1 zinc ion per subunit.</text>
</comment>
<dbReference type="SUPFAM" id="SSF81271">
    <property type="entry name" value="TGS-like"/>
    <property type="match status" value="1"/>
</dbReference>
<dbReference type="SMART" id="SM00863">
    <property type="entry name" value="tRNA_SAD"/>
    <property type="match status" value="1"/>
</dbReference>
<evidence type="ECO:0000256" key="11">
    <source>
        <dbReference type="ARBA" id="ARBA00023146"/>
    </source>
</evidence>
<dbReference type="FunFam" id="3.30.980.10:FF:000005">
    <property type="entry name" value="Threonyl-tRNA synthetase, mitochondrial"/>
    <property type="match status" value="1"/>
</dbReference>
<dbReference type="InterPro" id="IPR002320">
    <property type="entry name" value="Thr-tRNA-ligase_IIa"/>
</dbReference>
<dbReference type="PANTHER" id="PTHR11451">
    <property type="entry name" value="THREONINE-TRNA LIGASE"/>
    <property type="match status" value="1"/>
</dbReference>
<evidence type="ECO:0000259" key="14">
    <source>
        <dbReference type="PROSITE" id="PS50862"/>
    </source>
</evidence>
<dbReference type="CDD" id="cd00771">
    <property type="entry name" value="ThrRS_core"/>
    <property type="match status" value="1"/>
</dbReference>
<evidence type="ECO:0000313" key="17">
    <source>
        <dbReference type="Proteomes" id="UP000004679"/>
    </source>
</evidence>
<dbReference type="SUPFAM" id="SSF55186">
    <property type="entry name" value="ThrRS/AlaRS common domain"/>
    <property type="match status" value="1"/>
</dbReference>
<dbReference type="PRINTS" id="PR01047">
    <property type="entry name" value="TRNASYNTHTHR"/>
</dbReference>
<evidence type="ECO:0000256" key="12">
    <source>
        <dbReference type="ARBA" id="ARBA00049515"/>
    </source>
</evidence>
<feature type="domain" description="TGS" evidence="15">
    <location>
        <begin position="1"/>
        <end position="71"/>
    </location>
</feature>
<evidence type="ECO:0000256" key="10">
    <source>
        <dbReference type="ARBA" id="ARBA00022917"/>
    </source>
</evidence>
<dbReference type="GO" id="GO:0005829">
    <property type="term" value="C:cytosol"/>
    <property type="evidence" value="ECO:0007669"/>
    <property type="project" value="TreeGrafter"/>
</dbReference>
<evidence type="ECO:0000256" key="1">
    <source>
        <dbReference type="ARBA" id="ARBA00008226"/>
    </source>
</evidence>
<organism evidence="16 17">
    <name type="scientific">Methylophaga thiooxydans DMS010</name>
    <dbReference type="NCBI Taxonomy" id="637616"/>
    <lineage>
        <taxon>Bacteria</taxon>
        <taxon>Pseudomonadati</taxon>
        <taxon>Pseudomonadota</taxon>
        <taxon>Gammaproteobacteria</taxon>
        <taxon>Thiotrichales</taxon>
        <taxon>Piscirickettsiaceae</taxon>
        <taxon>Methylophaga</taxon>
    </lineage>
</organism>
<keyword evidence="17" id="KW-1185">Reference proteome</keyword>
<keyword evidence="10 13" id="KW-0648">Protein biosynthesis</keyword>
<dbReference type="InterPro" id="IPR002314">
    <property type="entry name" value="aa-tRNA-synt_IIb"/>
</dbReference>
<protein>
    <recommendedName>
        <fullName evidence="13">Threonine--tRNA ligase</fullName>
        <ecNumber evidence="13">6.1.1.3</ecNumber>
    </recommendedName>
    <alternativeName>
        <fullName evidence="13">Threonyl-tRNA synthetase</fullName>
        <shortName evidence="13">ThrRS</shortName>
    </alternativeName>
</protein>
<dbReference type="FunFam" id="3.30.930.10:FF:000002">
    <property type="entry name" value="Threonine--tRNA ligase"/>
    <property type="match status" value="1"/>
</dbReference>
<evidence type="ECO:0000256" key="2">
    <source>
        <dbReference type="ARBA" id="ARBA00022490"/>
    </source>
</evidence>
<dbReference type="Gene3D" id="3.40.50.800">
    <property type="entry name" value="Anticodon-binding domain"/>
    <property type="match status" value="1"/>
</dbReference>
<keyword evidence="4 13" id="KW-0436">Ligase</keyword>
<dbReference type="FunFam" id="3.30.54.20:FF:000002">
    <property type="entry name" value="Threonine--tRNA ligase"/>
    <property type="match status" value="1"/>
</dbReference>
<dbReference type="InterPro" id="IPR047246">
    <property type="entry name" value="ThrRS_anticodon"/>
</dbReference>
<keyword evidence="9 13" id="KW-0694">RNA-binding</keyword>
<dbReference type="PROSITE" id="PS51880">
    <property type="entry name" value="TGS"/>
    <property type="match status" value="1"/>
</dbReference>
<dbReference type="EC" id="6.1.1.3" evidence="13"/>
<comment type="subcellular location">
    <subcellularLocation>
        <location evidence="13">Cytoplasm</location>
    </subcellularLocation>
</comment>
<dbReference type="NCBIfam" id="TIGR00418">
    <property type="entry name" value="thrS"/>
    <property type="match status" value="1"/>
</dbReference>
<evidence type="ECO:0000256" key="8">
    <source>
        <dbReference type="ARBA" id="ARBA00022840"/>
    </source>
</evidence>
<comment type="caution">
    <text evidence="13">Lacks conserved residue(s) required for the propagation of feature annotation.</text>
</comment>
<dbReference type="Gene3D" id="3.10.20.30">
    <property type="match status" value="1"/>
</dbReference>
<dbReference type="Gene3D" id="3.30.54.20">
    <property type="match status" value="1"/>
</dbReference>
<dbReference type="Proteomes" id="UP000004679">
    <property type="component" value="Unassembled WGS sequence"/>
</dbReference>
<dbReference type="GO" id="GO:0005524">
    <property type="term" value="F:ATP binding"/>
    <property type="evidence" value="ECO:0007669"/>
    <property type="project" value="UniProtKB-UniRule"/>
</dbReference>
<comment type="similarity">
    <text evidence="1 13">Belongs to the class-II aminoacyl-tRNA synthetase family.</text>
</comment>
<dbReference type="CDD" id="cd00860">
    <property type="entry name" value="ThrRS_anticodon"/>
    <property type="match status" value="1"/>
</dbReference>
<sequence length="673" mass="77069">MITANSSTNTAIKIRLPDGSQRTFDRPVSIQGIAKSIGEGLARSTIAGKINGELHDACTMIHHDADVTIITPKDPEGIEIIRHSTAHLFGHAVKQLFPATRMVIGPVIEDGFYYDIDSEHRFTPDDLASIQQRMETLANTAYDVVLKKTPKADARALFEARGETYKVRLIDEMDDDVKNVGLYYHQEYVDMCRGPHVPNMAFCKAFSLTKLAGAYWRGDANNEMLQRIYGTAWSDKKALKAYLHQMEEAEKRDHRRLGKQLDLFHFQEEAPGSVFWHHKGWQILQELIAYLRRRQQQEGYIEVNSPDVMDRSLWETSGHWQNYRDHMFTTETADGRFFALKPMNCPGSVLLYRQNLTSYRDLPIRMSEFGKVHRYEPSGTLHGLLRVRHFTQDDAHIYCTQSQMQDECMSAIRFILDVYDQLGFHDIKIKLSTRPEHRIGTDETWDLLEETLIESLNELKLDYQTNPGEGAFYGPKLEFVLQDAIKRDWQCGTLQVDMNLPERFDLDYVDNNGLKQRPVMLHRALFGSLERFIGILLEHYEGKLPVWLMPIQLVICAISDANATYVEQLATVLRYHGLRVSTDTRSEKIGYKIRQHTLQRIPYIAVAGDKEQASNTLSIRQQNGDTMGSLSIKETINTLSEAAQKPDEASYYNLMQSTLNHLLSSATVDLNNA</sequence>
<evidence type="ECO:0000256" key="7">
    <source>
        <dbReference type="ARBA" id="ARBA00022833"/>
    </source>
</evidence>
<dbReference type="CDD" id="cd01667">
    <property type="entry name" value="TGS_ThrRS"/>
    <property type="match status" value="1"/>
</dbReference>
<dbReference type="InterPro" id="IPR033728">
    <property type="entry name" value="ThrRS_core"/>
</dbReference>
<comment type="catalytic activity">
    <reaction evidence="12 13">
        <text>tRNA(Thr) + L-threonine + ATP = L-threonyl-tRNA(Thr) + AMP + diphosphate + H(+)</text>
        <dbReference type="Rhea" id="RHEA:24624"/>
        <dbReference type="Rhea" id="RHEA-COMP:9670"/>
        <dbReference type="Rhea" id="RHEA-COMP:9704"/>
        <dbReference type="ChEBI" id="CHEBI:15378"/>
        <dbReference type="ChEBI" id="CHEBI:30616"/>
        <dbReference type="ChEBI" id="CHEBI:33019"/>
        <dbReference type="ChEBI" id="CHEBI:57926"/>
        <dbReference type="ChEBI" id="CHEBI:78442"/>
        <dbReference type="ChEBI" id="CHEBI:78534"/>
        <dbReference type="ChEBI" id="CHEBI:456215"/>
        <dbReference type="EC" id="6.1.1.3"/>
    </reaction>
</comment>
<dbReference type="PANTHER" id="PTHR11451:SF44">
    <property type="entry name" value="THREONINE--TRNA LIGASE, CHLOROPLASTIC_MITOCHONDRIAL 2"/>
    <property type="match status" value="1"/>
</dbReference>
<feature type="binding site" evidence="13">
    <location>
        <position position="396"/>
    </location>
    <ligand>
        <name>Zn(2+)</name>
        <dbReference type="ChEBI" id="CHEBI:29105"/>
        <note>catalytic</note>
    </ligand>
</feature>
<dbReference type="HOGENOM" id="CLU_008554_0_1_6"/>
<dbReference type="GO" id="GO:0004829">
    <property type="term" value="F:threonine-tRNA ligase activity"/>
    <property type="evidence" value="ECO:0007669"/>
    <property type="project" value="UniProtKB-UniRule"/>
</dbReference>
<evidence type="ECO:0000259" key="15">
    <source>
        <dbReference type="PROSITE" id="PS51880"/>
    </source>
</evidence>
<dbReference type="Gene3D" id="3.30.980.10">
    <property type="entry name" value="Threonyl-trna Synthetase, Chain A, domain 2"/>
    <property type="match status" value="1"/>
</dbReference>